<keyword evidence="4" id="KW-1185">Reference proteome</keyword>
<evidence type="ECO:0000313" key="3">
    <source>
        <dbReference type="EMBL" id="KAF9335114.1"/>
    </source>
</evidence>
<evidence type="ECO:0000256" key="1">
    <source>
        <dbReference type="SAM" id="MobiDB-lite"/>
    </source>
</evidence>
<dbReference type="AlphaFoldDB" id="A0A9P5SRY8"/>
<dbReference type="Proteomes" id="UP000696485">
    <property type="component" value="Unassembled WGS sequence"/>
</dbReference>
<gene>
    <name evidence="3" type="ORF">BG006_000853</name>
</gene>
<feature type="region of interest" description="Disordered" evidence="1">
    <location>
        <begin position="111"/>
        <end position="156"/>
    </location>
</feature>
<accession>A0A9P5SRY8</accession>
<feature type="compositionally biased region" description="Polar residues" evidence="1">
    <location>
        <begin position="184"/>
        <end position="209"/>
    </location>
</feature>
<comment type="caution">
    <text evidence="3">The sequence shown here is derived from an EMBL/GenBank/DDBJ whole genome shotgun (WGS) entry which is preliminary data.</text>
</comment>
<dbReference type="EMBL" id="JAAAUY010000115">
    <property type="protein sequence ID" value="KAF9335114.1"/>
    <property type="molecule type" value="Genomic_DNA"/>
</dbReference>
<feature type="compositionally biased region" description="Low complexity" evidence="1">
    <location>
        <begin position="133"/>
        <end position="143"/>
    </location>
</feature>
<evidence type="ECO:0000313" key="4">
    <source>
        <dbReference type="Proteomes" id="UP000696485"/>
    </source>
</evidence>
<feature type="region of interest" description="Disordered" evidence="1">
    <location>
        <begin position="43"/>
        <end position="71"/>
    </location>
</feature>
<evidence type="ECO:0000256" key="2">
    <source>
        <dbReference type="SAM" id="Phobius"/>
    </source>
</evidence>
<proteinExistence type="predicted"/>
<protein>
    <submittedName>
        <fullName evidence="3">Uncharacterized protein</fullName>
    </submittedName>
</protein>
<reference evidence="3" key="1">
    <citation type="journal article" date="2020" name="Fungal Divers.">
        <title>Resolving the Mortierellaceae phylogeny through synthesis of multi-gene phylogenetics and phylogenomics.</title>
        <authorList>
            <person name="Vandepol N."/>
            <person name="Liber J."/>
            <person name="Desiro A."/>
            <person name="Na H."/>
            <person name="Kennedy M."/>
            <person name="Barry K."/>
            <person name="Grigoriev I.V."/>
            <person name="Miller A.N."/>
            <person name="O'Donnell K."/>
            <person name="Stajich J.E."/>
            <person name="Bonito G."/>
        </authorList>
    </citation>
    <scope>NUCLEOTIDE SEQUENCE</scope>
    <source>
        <strain evidence="3">NVP1</strain>
    </source>
</reference>
<feature type="transmembrane region" description="Helical" evidence="2">
    <location>
        <begin position="81"/>
        <end position="106"/>
    </location>
</feature>
<keyword evidence="2" id="KW-1133">Transmembrane helix</keyword>
<keyword evidence="2" id="KW-0472">Membrane</keyword>
<feature type="region of interest" description="Disordered" evidence="1">
    <location>
        <begin position="179"/>
        <end position="218"/>
    </location>
</feature>
<organism evidence="3 4">
    <name type="scientific">Podila minutissima</name>
    <dbReference type="NCBI Taxonomy" id="64525"/>
    <lineage>
        <taxon>Eukaryota</taxon>
        <taxon>Fungi</taxon>
        <taxon>Fungi incertae sedis</taxon>
        <taxon>Mucoromycota</taxon>
        <taxon>Mortierellomycotina</taxon>
        <taxon>Mortierellomycetes</taxon>
        <taxon>Mortierellales</taxon>
        <taxon>Mortierellaceae</taxon>
        <taxon>Podila</taxon>
    </lineage>
</organism>
<name>A0A9P5SRY8_9FUNG</name>
<keyword evidence="2" id="KW-0812">Transmembrane</keyword>
<sequence>MTGNQFIVWGGFYSNPTSTPNNLPSVEESTLVYSRSEQNWVNTYVPPSPGSPGSGSGSYSGSGDWSTGNGGDLSHPSGKSFGLVLAIAAVGAILALLITVGAIMVIRKRNQRRRNDAARNSHILLKNGDRHLSSNSTTSTLTNPAGGRKKSLTGAWDQKSPLALESGLADQTTIAVTGHDDNVGQLSSGSIDSNPPVPSYNSWEHTASVTRREDDQYL</sequence>